<feature type="compositionally biased region" description="Polar residues" evidence="1">
    <location>
        <begin position="67"/>
        <end position="98"/>
    </location>
</feature>
<dbReference type="PATRIC" id="fig|758793.3.peg.1494"/>
<evidence type="ECO:0000313" key="4">
    <source>
        <dbReference type="Proteomes" id="UP000013966"/>
    </source>
</evidence>
<feature type="region of interest" description="Disordered" evidence="1">
    <location>
        <begin position="66"/>
        <end position="108"/>
    </location>
</feature>
<gene>
    <name evidence="3" type="ORF">BRPE64_ACDS14920</name>
</gene>
<dbReference type="AlphaFoldDB" id="R4WWD9"/>
<keyword evidence="4" id="KW-1185">Reference proteome</keyword>
<reference evidence="3 4" key="1">
    <citation type="journal article" date="2013" name="Genome Announc.">
        <title>Complete Genome Sequence of Burkholderia sp. Strain RPE64, Bacterial Symbiont of the Bean Bug Riptortus pedestris.</title>
        <authorList>
            <person name="Shibata T.F."/>
            <person name="Maeda T."/>
            <person name="Nikoh N."/>
            <person name="Yamaguchi K."/>
            <person name="Oshima K."/>
            <person name="Hattori M."/>
            <person name="Nishiyama T."/>
            <person name="Hasebe M."/>
            <person name="Fukatsu T."/>
            <person name="Kikuchi Y."/>
            <person name="Shigenobu S."/>
        </authorList>
    </citation>
    <scope>NUCLEOTIDE SEQUENCE [LARGE SCALE GENOMIC DNA]</scope>
</reference>
<feature type="signal peptide" evidence="2">
    <location>
        <begin position="1"/>
        <end position="22"/>
    </location>
</feature>
<sequence length="108" mass="11102">MKTLISAVAVAAAIAVPALSFAQQSDSQLTRAQVRADLVQLEKAGYNPNVSDPSYPSNIQAAEARVSAQTVAQAPTQTSDYGSVATGSSQSGRTTTAQPRALGAYFGQ</sequence>
<evidence type="ECO:0000313" key="3">
    <source>
        <dbReference type="EMBL" id="BAN23246.1"/>
    </source>
</evidence>
<dbReference type="HOGENOM" id="CLU_117081_4_0_4"/>
<evidence type="ECO:0000256" key="2">
    <source>
        <dbReference type="SAM" id="SignalP"/>
    </source>
</evidence>
<proteinExistence type="predicted"/>
<dbReference type="Proteomes" id="UP000013966">
    <property type="component" value="Chromosome 1"/>
</dbReference>
<reference evidence="3 4" key="2">
    <citation type="journal article" date="2018" name="Int. J. Syst. Evol. Microbiol.">
        <title>Burkholderia insecticola sp. nov., a gut symbiotic bacterium of the bean bug Riptortus pedestris.</title>
        <authorList>
            <person name="Takeshita K."/>
            <person name="Tamaki H."/>
            <person name="Ohbayashi T."/>
            <person name="Meng X.-Y."/>
            <person name="Sone T."/>
            <person name="Mitani Y."/>
            <person name="Peeters C."/>
            <person name="Kikuchi Y."/>
            <person name="Vandamme P."/>
        </authorList>
    </citation>
    <scope>NUCLEOTIDE SEQUENCE [LARGE SCALE GENOMIC DNA]</scope>
    <source>
        <strain evidence="3">RPE64</strain>
    </source>
</reference>
<dbReference type="STRING" id="758793.BRPE64_ACDS14920"/>
<dbReference type="InterPro" id="IPR025421">
    <property type="entry name" value="DUF4148"/>
</dbReference>
<name>R4WWD9_9BURK</name>
<dbReference type="EMBL" id="AP013058">
    <property type="protein sequence ID" value="BAN23246.1"/>
    <property type="molecule type" value="Genomic_DNA"/>
</dbReference>
<keyword evidence="2" id="KW-0732">Signal</keyword>
<dbReference type="Pfam" id="PF13663">
    <property type="entry name" value="DUF4148"/>
    <property type="match status" value="1"/>
</dbReference>
<organism evidence="3 4">
    <name type="scientific">Caballeronia insecticola</name>
    <dbReference type="NCBI Taxonomy" id="758793"/>
    <lineage>
        <taxon>Bacteria</taxon>
        <taxon>Pseudomonadati</taxon>
        <taxon>Pseudomonadota</taxon>
        <taxon>Betaproteobacteria</taxon>
        <taxon>Burkholderiales</taxon>
        <taxon>Burkholderiaceae</taxon>
        <taxon>Caballeronia</taxon>
    </lineage>
</organism>
<dbReference type="OrthoDB" id="9112534at2"/>
<protein>
    <recommendedName>
        <fullName evidence="5">Purine nucleoside phosphorylase</fullName>
    </recommendedName>
</protein>
<dbReference type="KEGG" id="buo:BRPE64_ACDS14920"/>
<dbReference type="RefSeq" id="WP_016345400.1">
    <property type="nucleotide sequence ID" value="NC_021287.1"/>
</dbReference>
<accession>R4WWD9</accession>
<evidence type="ECO:0000256" key="1">
    <source>
        <dbReference type="SAM" id="MobiDB-lite"/>
    </source>
</evidence>
<feature type="chain" id="PRO_5004372897" description="Purine nucleoside phosphorylase" evidence="2">
    <location>
        <begin position="23"/>
        <end position="108"/>
    </location>
</feature>
<evidence type="ECO:0008006" key="5">
    <source>
        <dbReference type="Google" id="ProtNLM"/>
    </source>
</evidence>